<dbReference type="InterPro" id="IPR001650">
    <property type="entry name" value="Helicase_C-like"/>
</dbReference>
<evidence type="ECO:0000256" key="9">
    <source>
        <dbReference type="PROSITE-ProRule" id="PRU00175"/>
    </source>
</evidence>
<dbReference type="EMBL" id="LHPF02000021">
    <property type="protein sequence ID" value="PSC70181.1"/>
    <property type="molecule type" value="Genomic_DNA"/>
</dbReference>
<feature type="region of interest" description="Disordered" evidence="10">
    <location>
        <begin position="1018"/>
        <end position="1083"/>
    </location>
</feature>
<feature type="domain" description="RING-type" evidence="11">
    <location>
        <begin position="954"/>
        <end position="1002"/>
    </location>
</feature>
<dbReference type="SMART" id="SM00490">
    <property type="entry name" value="HELICc"/>
    <property type="match status" value="1"/>
</dbReference>
<feature type="region of interest" description="Disordered" evidence="10">
    <location>
        <begin position="643"/>
        <end position="662"/>
    </location>
</feature>
<evidence type="ECO:0000256" key="8">
    <source>
        <dbReference type="ARBA" id="ARBA00022840"/>
    </source>
</evidence>
<dbReference type="InterPro" id="IPR018957">
    <property type="entry name" value="Znf_C3HC4_RING-type"/>
</dbReference>
<dbReference type="GO" id="GO:0006281">
    <property type="term" value="P:DNA repair"/>
    <property type="evidence" value="ECO:0007669"/>
    <property type="project" value="TreeGrafter"/>
</dbReference>
<dbReference type="InterPro" id="IPR014001">
    <property type="entry name" value="Helicase_ATP-bd"/>
</dbReference>
<feature type="domain" description="Helicase ATP-binding" evidence="12">
    <location>
        <begin position="580"/>
        <end position="791"/>
    </location>
</feature>
<dbReference type="PANTHER" id="PTHR45626">
    <property type="entry name" value="TRANSCRIPTION TERMINATION FACTOR 2-RELATED"/>
    <property type="match status" value="1"/>
</dbReference>
<dbReference type="InterPro" id="IPR027417">
    <property type="entry name" value="P-loop_NTPase"/>
</dbReference>
<dbReference type="Gene3D" id="3.40.50.10810">
    <property type="entry name" value="Tandem AAA-ATPase domain"/>
    <property type="match status" value="3"/>
</dbReference>
<dbReference type="SMART" id="SM00487">
    <property type="entry name" value="DEXDc"/>
    <property type="match status" value="1"/>
</dbReference>
<feature type="compositionally biased region" description="Low complexity" evidence="10">
    <location>
        <begin position="1018"/>
        <end position="1069"/>
    </location>
</feature>
<dbReference type="SUPFAM" id="SSF52540">
    <property type="entry name" value="P-loop containing nucleoside triphosphate hydrolases"/>
    <property type="match status" value="2"/>
</dbReference>
<dbReference type="GO" id="GO:0016787">
    <property type="term" value="F:hydrolase activity"/>
    <property type="evidence" value="ECO:0007669"/>
    <property type="project" value="UniProtKB-KW"/>
</dbReference>
<dbReference type="InterPro" id="IPR038718">
    <property type="entry name" value="SNF2-like_sf"/>
</dbReference>
<dbReference type="Gene3D" id="3.40.50.300">
    <property type="entry name" value="P-loop containing nucleotide triphosphate hydrolases"/>
    <property type="match status" value="2"/>
</dbReference>
<sequence>MKGQAKGRLGAYIAQLQARRAAAAGAPQEGGDTGGSGGSRDGAPLETQPAERQAPAEPAAMSGMQHEQEAGTQQLGGSTGTALLSQPPAPAATAVLQQQQLEQQQQQQLEQQQHVTPAQMQQQQDVQDVQDVQQVQLAPAELQQHQAQHLQQLMLAQLQQHHHAQQQQQQQYAAPPAVPAELAEIIDLTADDGVGGGDAARAAAAAPGAAAPPPAAPTQQSWAAALRHALATASAWVTHAVTGAATGVDDAQLTGHVAVLKTVAARNWPDPAEQQAAAGALNKIFQVVRARHAAVTQLQQQQHAAALAQHQQLVLQQQQAWARAVTTGAGAIGAGGLSGYGGVPTGGGSSAAAAAAATAAYQQQQQQQQQVQQPVRQDKELAVRAALEGLETVGEGNEEREPPQGMMLTPLLRHQRVALEWMCRRESTGGNPVGGILADDQGLGKTVSTISLIVTSRPQIKEQGQPSRLAACGGGGSSASPAARSGGTRKRPRAAGDTEASGSSSDEYPTSSSDDGSSGDEGDAAVKDEAAGGGGGAADADGRAGSAEPAPSSSSEEVVCVDGASPAASREDPGGGRLMGGTLVVCPTTVLHQWANEIRTKVNPHAGISVHVYHGKGKAVSSQTLSQYAVVLTTYQTMALEAPKRDGAPRGSGAAAKKAQQRQQQAAAAAAVVAATGGREESVVDLQSEEEEEGDALPAAAAAAGGGGKRQKAAGGARLGGGGGGGKGGPLFDIMWHRVVLDEAQCIKNPRTLAAHAAWTLKARARWCLSGTPLQNSLDDLYSYFRFLKYDPYSSKDSFNELLRDPISAGGAAAQRGFKRLQAVLKGVMLRRTKQSQLNGKPIIDLPPRLTATVKTQLTPAERDFYNRLKEEASTEFRRLQAQDGGVGQHYVGVLTQLLRLRQACNHPLLVKGAAGPVHQPLVSPAELAAARRLVPHLRAHLAQRLQPTQLEPCAVCADVPEDAVVAVCSHVFCAQCVATELSNAGHGAAEVELAFHCPTCRQELGKHDIFSARGLAAAEPGRQAQQEGQQQQQQQQQAHQQGAPPGGQEQQQAWAKQEQREQQAGAVPAAPPPAAVPAGPGWQSSAKLDALMEVLRKLRDKGAAAEAEAKQKRSVLSSGRSLSHSRLAAALGGGGGAARLPSRGAGSARGSGAAAAAGGSRGASPRLPMEKVIVFSQWTAMLDLAEAPLRREGFQFRRLDGTMNIKARQQAIEDFSRRPEVAVMLVSLKAASLGVNLVSANHVVLLDLWYNPTVEEQAIDRAHRIGQTKAVHVTRITIEDSIEDSIIKLQDRKRETIAQAFGEGGGAGGLAALSARLTQEELRQLFTDVAR</sequence>
<dbReference type="GO" id="GO:0008270">
    <property type="term" value="F:zinc ion binding"/>
    <property type="evidence" value="ECO:0007669"/>
    <property type="project" value="UniProtKB-KW"/>
</dbReference>
<evidence type="ECO:0000313" key="15">
    <source>
        <dbReference type="Proteomes" id="UP000239649"/>
    </source>
</evidence>
<evidence type="ECO:0000256" key="4">
    <source>
        <dbReference type="ARBA" id="ARBA00022771"/>
    </source>
</evidence>
<dbReference type="InterPro" id="IPR001841">
    <property type="entry name" value="Znf_RING"/>
</dbReference>
<dbReference type="CDD" id="cd23142">
    <property type="entry name" value="RING-HC_CHR27-like"/>
    <property type="match status" value="1"/>
</dbReference>
<dbReference type="PROSITE" id="PS51192">
    <property type="entry name" value="HELICASE_ATP_BIND_1"/>
    <property type="match status" value="1"/>
</dbReference>
<dbReference type="Pfam" id="PF00271">
    <property type="entry name" value="Helicase_C"/>
    <property type="match status" value="1"/>
</dbReference>
<gene>
    <name evidence="14" type="ORF">C2E20_6345</name>
</gene>
<feature type="compositionally biased region" description="Low complexity" evidence="10">
    <location>
        <begin position="501"/>
        <end position="516"/>
    </location>
</feature>
<dbReference type="PANTHER" id="PTHR45626:SF16">
    <property type="entry name" value="ATP-DEPENDENT HELICASE ULS1"/>
    <property type="match status" value="1"/>
</dbReference>
<dbReference type="InterPro" id="IPR000330">
    <property type="entry name" value="SNF2_N"/>
</dbReference>
<feature type="compositionally biased region" description="Low complexity" evidence="10">
    <location>
        <begin position="48"/>
        <end position="60"/>
    </location>
</feature>
<evidence type="ECO:0000256" key="1">
    <source>
        <dbReference type="ARBA" id="ARBA00008438"/>
    </source>
</evidence>
<dbReference type="OrthoDB" id="448448at2759"/>
<evidence type="ECO:0000259" key="12">
    <source>
        <dbReference type="PROSITE" id="PS51192"/>
    </source>
</evidence>
<feature type="compositionally biased region" description="Polar residues" evidence="10">
    <location>
        <begin position="70"/>
        <end position="84"/>
    </location>
</feature>
<dbReference type="SUPFAM" id="SSF57850">
    <property type="entry name" value="RING/U-box"/>
    <property type="match status" value="1"/>
</dbReference>
<dbReference type="Proteomes" id="UP000239649">
    <property type="component" value="Unassembled WGS sequence"/>
</dbReference>
<dbReference type="GO" id="GO:0008094">
    <property type="term" value="F:ATP-dependent activity, acting on DNA"/>
    <property type="evidence" value="ECO:0007669"/>
    <property type="project" value="TreeGrafter"/>
</dbReference>
<dbReference type="GO" id="GO:0005524">
    <property type="term" value="F:ATP binding"/>
    <property type="evidence" value="ECO:0007669"/>
    <property type="project" value="UniProtKB-KW"/>
</dbReference>
<evidence type="ECO:0000256" key="5">
    <source>
        <dbReference type="ARBA" id="ARBA00022801"/>
    </source>
</evidence>
<comment type="similarity">
    <text evidence="1">Belongs to the SNF2/RAD54 helicase family. RAD16 subfamily.</text>
</comment>
<feature type="region of interest" description="Disordered" evidence="10">
    <location>
        <begin position="1132"/>
        <end position="1165"/>
    </location>
</feature>
<evidence type="ECO:0000313" key="14">
    <source>
        <dbReference type="EMBL" id="PSC70181.1"/>
    </source>
</evidence>
<protein>
    <submittedName>
        <fullName evidence="14">SNF2 family DNA-dependent ATPase</fullName>
    </submittedName>
</protein>
<evidence type="ECO:0000256" key="3">
    <source>
        <dbReference type="ARBA" id="ARBA00022741"/>
    </source>
</evidence>
<dbReference type="GO" id="GO:0004386">
    <property type="term" value="F:helicase activity"/>
    <property type="evidence" value="ECO:0007669"/>
    <property type="project" value="UniProtKB-KW"/>
</dbReference>
<keyword evidence="8" id="KW-0067">ATP-binding</keyword>
<feature type="compositionally biased region" description="Gly residues" evidence="10">
    <location>
        <begin position="31"/>
        <end position="40"/>
    </location>
</feature>
<evidence type="ECO:0000259" key="11">
    <source>
        <dbReference type="PROSITE" id="PS50089"/>
    </source>
</evidence>
<feature type="compositionally biased region" description="Low complexity" evidence="10">
    <location>
        <begin position="543"/>
        <end position="557"/>
    </location>
</feature>
<keyword evidence="4 9" id="KW-0863">Zinc-finger</keyword>
<accession>A0A2P6V7W5</accession>
<organism evidence="14 15">
    <name type="scientific">Micractinium conductrix</name>
    <dbReference type="NCBI Taxonomy" id="554055"/>
    <lineage>
        <taxon>Eukaryota</taxon>
        <taxon>Viridiplantae</taxon>
        <taxon>Chlorophyta</taxon>
        <taxon>core chlorophytes</taxon>
        <taxon>Trebouxiophyceae</taxon>
        <taxon>Chlorellales</taxon>
        <taxon>Chlorellaceae</taxon>
        <taxon>Chlorella clade</taxon>
        <taxon>Micractinium</taxon>
    </lineage>
</organism>
<dbReference type="STRING" id="554055.A0A2P6V7W5"/>
<feature type="domain" description="Helicase C-terminal" evidence="13">
    <location>
        <begin position="1163"/>
        <end position="1306"/>
    </location>
</feature>
<dbReference type="InterPro" id="IPR013083">
    <property type="entry name" value="Znf_RING/FYVE/PHD"/>
</dbReference>
<dbReference type="GO" id="GO:0005634">
    <property type="term" value="C:nucleus"/>
    <property type="evidence" value="ECO:0007669"/>
    <property type="project" value="TreeGrafter"/>
</dbReference>
<dbReference type="PROSITE" id="PS50089">
    <property type="entry name" value="ZF_RING_2"/>
    <property type="match status" value="1"/>
</dbReference>
<dbReference type="InterPro" id="IPR017907">
    <property type="entry name" value="Znf_RING_CS"/>
</dbReference>
<dbReference type="PROSITE" id="PS00518">
    <property type="entry name" value="ZF_RING_1"/>
    <property type="match status" value="1"/>
</dbReference>
<evidence type="ECO:0000256" key="10">
    <source>
        <dbReference type="SAM" id="MobiDB-lite"/>
    </source>
</evidence>
<dbReference type="PROSITE" id="PS51194">
    <property type="entry name" value="HELICASE_CTER"/>
    <property type="match status" value="1"/>
</dbReference>
<feature type="compositionally biased region" description="Low complexity" evidence="10">
    <location>
        <begin position="199"/>
        <end position="209"/>
    </location>
</feature>
<evidence type="ECO:0000256" key="2">
    <source>
        <dbReference type="ARBA" id="ARBA00022723"/>
    </source>
</evidence>
<proteinExistence type="inferred from homology"/>
<dbReference type="InterPro" id="IPR049730">
    <property type="entry name" value="SNF2/RAD54-like_C"/>
</dbReference>
<dbReference type="Pfam" id="PF00176">
    <property type="entry name" value="SNF2-rel_dom"/>
    <property type="match status" value="1"/>
</dbReference>
<evidence type="ECO:0000256" key="7">
    <source>
        <dbReference type="ARBA" id="ARBA00022833"/>
    </source>
</evidence>
<dbReference type="Gene3D" id="3.30.40.10">
    <property type="entry name" value="Zinc/RING finger domain, C3HC4 (zinc finger)"/>
    <property type="match status" value="1"/>
</dbReference>
<keyword evidence="3" id="KW-0547">Nucleotide-binding</keyword>
<feature type="compositionally biased region" description="Low complexity" evidence="10">
    <location>
        <begin position="1139"/>
        <end position="1165"/>
    </location>
</feature>
<keyword evidence="6" id="KW-0347">Helicase</keyword>
<evidence type="ECO:0000259" key="13">
    <source>
        <dbReference type="PROSITE" id="PS51194"/>
    </source>
</evidence>
<keyword evidence="15" id="KW-1185">Reference proteome</keyword>
<dbReference type="CDD" id="cd18793">
    <property type="entry name" value="SF2_C_SNF"/>
    <property type="match status" value="1"/>
</dbReference>
<feature type="region of interest" description="Disordered" evidence="10">
    <location>
        <begin position="18"/>
        <end position="98"/>
    </location>
</feature>
<reference evidence="14 15" key="1">
    <citation type="journal article" date="2018" name="Plant J.">
        <title>Genome sequences of Chlorella sorokiniana UTEX 1602 and Micractinium conductrix SAG 241.80: implications to maltose excretion by a green alga.</title>
        <authorList>
            <person name="Arriola M.B."/>
            <person name="Velmurugan N."/>
            <person name="Zhang Y."/>
            <person name="Plunkett M.H."/>
            <person name="Hondzo H."/>
            <person name="Barney B.M."/>
        </authorList>
    </citation>
    <scope>NUCLEOTIDE SEQUENCE [LARGE SCALE GENOMIC DNA]</scope>
    <source>
        <strain evidence="14 15">SAG 241.80</strain>
    </source>
</reference>
<feature type="region of interest" description="Disordered" evidence="10">
    <location>
        <begin position="458"/>
        <end position="577"/>
    </location>
</feature>
<feature type="region of interest" description="Disordered" evidence="10">
    <location>
        <begin position="686"/>
        <end position="723"/>
    </location>
</feature>
<dbReference type="Pfam" id="PF00097">
    <property type="entry name" value="zf-C3HC4"/>
    <property type="match status" value="1"/>
</dbReference>
<dbReference type="CDD" id="cd18008">
    <property type="entry name" value="DEXDc_SHPRH-like"/>
    <property type="match status" value="1"/>
</dbReference>
<keyword evidence="5" id="KW-0378">Hydrolase</keyword>
<dbReference type="SMART" id="SM00184">
    <property type="entry name" value="RING"/>
    <property type="match status" value="1"/>
</dbReference>
<evidence type="ECO:0000256" key="6">
    <source>
        <dbReference type="ARBA" id="ARBA00022806"/>
    </source>
</evidence>
<keyword evidence="2" id="KW-0479">Metal-binding</keyword>
<dbReference type="InterPro" id="IPR050628">
    <property type="entry name" value="SNF2_RAD54_helicase_TF"/>
</dbReference>
<feature type="region of interest" description="Disordered" evidence="10">
    <location>
        <begin position="198"/>
        <end position="221"/>
    </location>
</feature>
<keyword evidence="7" id="KW-0862">Zinc</keyword>
<comment type="caution">
    <text evidence="14">The sequence shown here is derived from an EMBL/GenBank/DDBJ whole genome shotgun (WGS) entry which is preliminary data.</text>
</comment>
<name>A0A2P6V7W5_9CHLO</name>